<evidence type="ECO:0000313" key="1">
    <source>
        <dbReference type="EMBL" id="GFR67809.1"/>
    </source>
</evidence>
<comment type="caution">
    <text evidence="1">The sequence shown here is derived from an EMBL/GenBank/DDBJ whole genome shotgun (WGS) entry which is preliminary data.</text>
</comment>
<reference evidence="1 2" key="1">
    <citation type="journal article" date="2021" name="Elife">
        <title>Chloroplast acquisition without the gene transfer in kleptoplastic sea slugs, Plakobranchus ocellatus.</title>
        <authorList>
            <person name="Maeda T."/>
            <person name="Takahashi S."/>
            <person name="Yoshida T."/>
            <person name="Shimamura S."/>
            <person name="Takaki Y."/>
            <person name="Nagai Y."/>
            <person name="Toyoda A."/>
            <person name="Suzuki Y."/>
            <person name="Arimoto A."/>
            <person name="Ishii H."/>
            <person name="Satoh N."/>
            <person name="Nishiyama T."/>
            <person name="Hasebe M."/>
            <person name="Maruyama T."/>
            <person name="Minagawa J."/>
            <person name="Obokata J."/>
            <person name="Shigenobu S."/>
        </authorList>
    </citation>
    <scope>NUCLEOTIDE SEQUENCE [LARGE SCALE GENOMIC DNA]</scope>
</reference>
<sequence>MSGSVLVPKGGTVVETCEDIPTDSFCTVTGAAATPRADTPRTTWANSLGLISFVTFTTTAARACLKVTLKQRMACSSIYFGRDLELAGCSPLQFTQPTSLLNSLFPCPGSPHLTHNSSFALHLSRPCPYR</sequence>
<organism evidence="1 2">
    <name type="scientific">Elysia marginata</name>
    <dbReference type="NCBI Taxonomy" id="1093978"/>
    <lineage>
        <taxon>Eukaryota</taxon>
        <taxon>Metazoa</taxon>
        <taxon>Spiralia</taxon>
        <taxon>Lophotrochozoa</taxon>
        <taxon>Mollusca</taxon>
        <taxon>Gastropoda</taxon>
        <taxon>Heterobranchia</taxon>
        <taxon>Euthyneura</taxon>
        <taxon>Panpulmonata</taxon>
        <taxon>Sacoglossa</taxon>
        <taxon>Placobranchoidea</taxon>
        <taxon>Plakobranchidae</taxon>
        <taxon>Elysia</taxon>
    </lineage>
</organism>
<keyword evidence="2" id="KW-1185">Reference proteome</keyword>
<gene>
    <name evidence="1" type="ORF">ElyMa_005592800</name>
</gene>
<proteinExistence type="predicted"/>
<dbReference type="AlphaFoldDB" id="A0AAV4F4A3"/>
<name>A0AAV4F4A3_9GAST</name>
<evidence type="ECO:0000313" key="2">
    <source>
        <dbReference type="Proteomes" id="UP000762676"/>
    </source>
</evidence>
<accession>A0AAV4F4A3</accession>
<dbReference type="EMBL" id="BMAT01011165">
    <property type="protein sequence ID" value="GFR67809.1"/>
    <property type="molecule type" value="Genomic_DNA"/>
</dbReference>
<dbReference type="Proteomes" id="UP000762676">
    <property type="component" value="Unassembled WGS sequence"/>
</dbReference>
<protein>
    <submittedName>
        <fullName evidence="1">Uncharacterized protein</fullName>
    </submittedName>
</protein>